<sequence>MSAEIHALHDNSTWTLEPLPPGFYRSQADNSLFTRVTHTSITLILAYVDDILVTENDISQVKVFKRILFTHFKTKDLGSLKCFLGLKVAHSHKGIFLNQPKYAIDIFSDSDQLGARTASFLVKQHLKLNNQYGILLPNPCLYRRLIYLTITQPNIVYVVSILN</sequence>
<dbReference type="GeneID" id="118347967"/>
<name>A0A6P9E8I8_JUGRE</name>
<evidence type="ECO:0000313" key="3">
    <source>
        <dbReference type="RefSeq" id="XP_035544560.1"/>
    </source>
</evidence>
<dbReference type="InterPro" id="IPR043502">
    <property type="entry name" value="DNA/RNA_pol_sf"/>
</dbReference>
<organism evidence="2 3">
    <name type="scientific">Juglans regia</name>
    <name type="common">English walnut</name>
    <dbReference type="NCBI Taxonomy" id="51240"/>
    <lineage>
        <taxon>Eukaryota</taxon>
        <taxon>Viridiplantae</taxon>
        <taxon>Streptophyta</taxon>
        <taxon>Embryophyta</taxon>
        <taxon>Tracheophyta</taxon>
        <taxon>Spermatophyta</taxon>
        <taxon>Magnoliopsida</taxon>
        <taxon>eudicotyledons</taxon>
        <taxon>Gunneridae</taxon>
        <taxon>Pentapetalae</taxon>
        <taxon>rosids</taxon>
        <taxon>fabids</taxon>
        <taxon>Fagales</taxon>
        <taxon>Juglandaceae</taxon>
        <taxon>Juglans</taxon>
    </lineage>
</organism>
<dbReference type="SUPFAM" id="SSF56672">
    <property type="entry name" value="DNA/RNA polymerases"/>
    <property type="match status" value="1"/>
</dbReference>
<dbReference type="KEGG" id="jre:118347967"/>
<reference evidence="3" key="1">
    <citation type="submission" date="2025-08" db="UniProtKB">
        <authorList>
            <consortium name="RefSeq"/>
        </authorList>
    </citation>
    <scope>IDENTIFICATION</scope>
    <source>
        <tissue evidence="3">Leaves</tissue>
    </source>
</reference>
<proteinExistence type="predicted"/>
<accession>A0A6P9E8I8</accession>
<gene>
    <name evidence="3" type="primary">LOC118347967</name>
</gene>
<feature type="domain" description="Reverse transcriptase Ty1/copia-type" evidence="1">
    <location>
        <begin position="22"/>
        <end position="115"/>
    </location>
</feature>
<dbReference type="InParanoid" id="A0A6P9E8I8"/>
<protein>
    <submittedName>
        <fullName evidence="3">Uncharacterized mitochondrial protein AtMg00810-like</fullName>
    </submittedName>
</protein>
<dbReference type="RefSeq" id="XP_035544560.1">
    <property type="nucleotide sequence ID" value="XM_035688667.1"/>
</dbReference>
<evidence type="ECO:0000259" key="1">
    <source>
        <dbReference type="Pfam" id="PF07727"/>
    </source>
</evidence>
<dbReference type="InterPro" id="IPR013103">
    <property type="entry name" value="RVT_2"/>
</dbReference>
<keyword evidence="2" id="KW-1185">Reference proteome</keyword>
<dbReference type="Pfam" id="PF07727">
    <property type="entry name" value="RVT_2"/>
    <property type="match status" value="1"/>
</dbReference>
<dbReference type="Proteomes" id="UP000235220">
    <property type="component" value="Chromosome 3"/>
</dbReference>
<dbReference type="AlphaFoldDB" id="A0A6P9E8I8"/>
<evidence type="ECO:0000313" key="2">
    <source>
        <dbReference type="Proteomes" id="UP000235220"/>
    </source>
</evidence>
<dbReference type="OrthoDB" id="128382at2759"/>